<reference evidence="2" key="1">
    <citation type="submission" date="2023-03" db="EMBL/GenBank/DDBJ databases">
        <title>Massive genome expansion in bonnet fungi (Mycena s.s.) driven by repeated elements and novel gene families across ecological guilds.</title>
        <authorList>
            <consortium name="Lawrence Berkeley National Laboratory"/>
            <person name="Harder C.B."/>
            <person name="Miyauchi S."/>
            <person name="Viragh M."/>
            <person name="Kuo A."/>
            <person name="Thoen E."/>
            <person name="Andreopoulos B."/>
            <person name="Lu D."/>
            <person name="Skrede I."/>
            <person name="Drula E."/>
            <person name="Henrissat B."/>
            <person name="Morin E."/>
            <person name="Kohler A."/>
            <person name="Barry K."/>
            <person name="LaButti K."/>
            <person name="Morin E."/>
            <person name="Salamov A."/>
            <person name="Lipzen A."/>
            <person name="Mereny Z."/>
            <person name="Hegedus B."/>
            <person name="Baldrian P."/>
            <person name="Stursova M."/>
            <person name="Weitz H."/>
            <person name="Taylor A."/>
            <person name="Grigoriev I.V."/>
            <person name="Nagy L.G."/>
            <person name="Martin F."/>
            <person name="Kauserud H."/>
        </authorList>
    </citation>
    <scope>NUCLEOTIDE SEQUENCE</scope>
    <source>
        <strain evidence="2">CBHHK002</strain>
    </source>
</reference>
<dbReference type="AlphaFoldDB" id="A0AAD6ZHH8"/>
<gene>
    <name evidence="2" type="ORF">DFH08DRAFT_889212</name>
</gene>
<evidence type="ECO:0000313" key="2">
    <source>
        <dbReference type="EMBL" id="KAJ7321621.1"/>
    </source>
</evidence>
<feature type="region of interest" description="Disordered" evidence="1">
    <location>
        <begin position="59"/>
        <end position="81"/>
    </location>
</feature>
<proteinExistence type="predicted"/>
<evidence type="ECO:0000313" key="3">
    <source>
        <dbReference type="Proteomes" id="UP001218218"/>
    </source>
</evidence>
<feature type="region of interest" description="Disordered" evidence="1">
    <location>
        <begin position="244"/>
        <end position="334"/>
    </location>
</feature>
<name>A0AAD6ZHH8_9AGAR</name>
<sequence length="357" mass="39870">MPPSTQLTQSGKLKCAVEPCKKLAGSQSCTYKMCKQCCERQQKGCRYVGHRKQQVIALLPSSSTTDPGDPSALSRPTPMFSYEHPLSSMDAQPTSLPPKLHKKPMDPEWVRRYNDIHAAQEQRKIAEEERRKQDFMFERQVRFCFWNADGEQPEMYRQQGLKTLCLNMANYPELLKKMGLTDTDEIGIYDFDGHCWDREDVNHVREVVPREVFLVRRFGVKDCPRLDEYIAKYAPKPVATRRALPAAVPKRNRPVSTSPEVGSRPYKAARHSSPPSSPVSRASSLSSMSRSTSSVQRSPSPIPSVSSSSSPLPASLLLPASLPSPPSPPPSISASVPIDHHMLWNQGRVLNLEGCGT</sequence>
<evidence type="ECO:0000256" key="1">
    <source>
        <dbReference type="SAM" id="MobiDB-lite"/>
    </source>
</evidence>
<accession>A0AAD6ZHH8</accession>
<dbReference type="EMBL" id="JARIHO010000050">
    <property type="protein sequence ID" value="KAJ7321621.1"/>
    <property type="molecule type" value="Genomic_DNA"/>
</dbReference>
<comment type="caution">
    <text evidence="2">The sequence shown here is derived from an EMBL/GenBank/DDBJ whole genome shotgun (WGS) entry which is preliminary data.</text>
</comment>
<feature type="compositionally biased region" description="Low complexity" evidence="1">
    <location>
        <begin position="60"/>
        <end position="71"/>
    </location>
</feature>
<protein>
    <submittedName>
        <fullName evidence="2">Uncharacterized protein</fullName>
    </submittedName>
</protein>
<dbReference type="Proteomes" id="UP001218218">
    <property type="component" value="Unassembled WGS sequence"/>
</dbReference>
<organism evidence="2 3">
    <name type="scientific">Mycena albidolilacea</name>
    <dbReference type="NCBI Taxonomy" id="1033008"/>
    <lineage>
        <taxon>Eukaryota</taxon>
        <taxon>Fungi</taxon>
        <taxon>Dikarya</taxon>
        <taxon>Basidiomycota</taxon>
        <taxon>Agaricomycotina</taxon>
        <taxon>Agaricomycetes</taxon>
        <taxon>Agaricomycetidae</taxon>
        <taxon>Agaricales</taxon>
        <taxon>Marasmiineae</taxon>
        <taxon>Mycenaceae</taxon>
        <taxon>Mycena</taxon>
    </lineage>
</organism>
<feature type="compositionally biased region" description="Pro residues" evidence="1">
    <location>
        <begin position="322"/>
        <end position="331"/>
    </location>
</feature>
<feature type="compositionally biased region" description="Low complexity" evidence="1">
    <location>
        <begin position="272"/>
        <end position="321"/>
    </location>
</feature>
<keyword evidence="3" id="KW-1185">Reference proteome</keyword>